<proteinExistence type="inferred from homology"/>
<dbReference type="Gene3D" id="3.40.50.720">
    <property type="entry name" value="NAD(P)-binding Rossmann-like Domain"/>
    <property type="match status" value="1"/>
</dbReference>
<sequence>MPSASPIILILGAGSNIGKGVAQAFTSKGYKVALASRSQKEADSTPEQLHIRSDFANTDDVFYAFTRTKKELGVPSVVVYNAGAFTAPPSADDPLNITLAGFNTDMNINVTSAFIAAQQAAFGFADLPADAAKSFFYTGNILNISIIPKLMDAGMGKAAAAHMINASAAAYKDKGYKFYYVDERKADGSARFQVSGEAHGAHMLELAHEKSQGPWLQSFVKGTGYKDFGPYKL</sequence>
<dbReference type="InterPro" id="IPR036291">
    <property type="entry name" value="NAD(P)-bd_dom_sf"/>
</dbReference>
<evidence type="ECO:0000256" key="2">
    <source>
        <dbReference type="ARBA" id="ARBA00023002"/>
    </source>
</evidence>
<keyword evidence="4" id="KW-1185">Reference proteome</keyword>
<comment type="caution">
    <text evidence="3">The sequence shown here is derived from an EMBL/GenBank/DDBJ whole genome shotgun (WGS) entry which is preliminary data.</text>
</comment>
<dbReference type="CDD" id="cd05233">
    <property type="entry name" value="SDR_c"/>
    <property type="match status" value="1"/>
</dbReference>
<gene>
    <name evidence="3" type="ORF">LSUE1_G005335</name>
</gene>
<comment type="similarity">
    <text evidence="1">Belongs to the short-chain dehydrogenases/reductases (SDR) family.</text>
</comment>
<dbReference type="PANTHER" id="PTHR43669:SF4">
    <property type="entry name" value="SHORT-CHAIN DEHYDROGENASE"/>
    <property type="match status" value="1"/>
</dbReference>
<dbReference type="SUPFAM" id="SSF51735">
    <property type="entry name" value="NAD(P)-binding Rossmann-fold domains"/>
    <property type="match status" value="1"/>
</dbReference>
<dbReference type="InterPro" id="IPR002347">
    <property type="entry name" value="SDR_fam"/>
</dbReference>
<evidence type="ECO:0000313" key="4">
    <source>
        <dbReference type="Proteomes" id="UP000469558"/>
    </source>
</evidence>
<dbReference type="EMBL" id="QGMK01001178">
    <property type="protein sequence ID" value="TVY73124.1"/>
    <property type="molecule type" value="Genomic_DNA"/>
</dbReference>
<dbReference type="Proteomes" id="UP000469558">
    <property type="component" value="Unassembled WGS sequence"/>
</dbReference>
<dbReference type="Pfam" id="PF13561">
    <property type="entry name" value="adh_short_C2"/>
    <property type="match status" value="1"/>
</dbReference>
<dbReference type="GO" id="GO:0016491">
    <property type="term" value="F:oxidoreductase activity"/>
    <property type="evidence" value="ECO:0007669"/>
    <property type="project" value="UniProtKB-KW"/>
</dbReference>
<organism evidence="3 4">
    <name type="scientific">Lachnellula suecica</name>
    <dbReference type="NCBI Taxonomy" id="602035"/>
    <lineage>
        <taxon>Eukaryota</taxon>
        <taxon>Fungi</taxon>
        <taxon>Dikarya</taxon>
        <taxon>Ascomycota</taxon>
        <taxon>Pezizomycotina</taxon>
        <taxon>Leotiomycetes</taxon>
        <taxon>Helotiales</taxon>
        <taxon>Lachnaceae</taxon>
        <taxon>Lachnellula</taxon>
    </lineage>
</organism>
<accession>A0A8T9BZB2</accession>
<name>A0A8T9BZB2_9HELO</name>
<protein>
    <submittedName>
        <fullName evidence="3">Uncharacterized protein</fullName>
    </submittedName>
</protein>
<reference evidence="3 4" key="1">
    <citation type="submission" date="2018-05" db="EMBL/GenBank/DDBJ databases">
        <title>Genome sequencing and assembly of the regulated plant pathogen Lachnellula willkommii and related sister species for the development of diagnostic species identification markers.</title>
        <authorList>
            <person name="Giroux E."/>
            <person name="Bilodeau G."/>
        </authorList>
    </citation>
    <scope>NUCLEOTIDE SEQUENCE [LARGE SCALE GENOMIC DNA]</scope>
    <source>
        <strain evidence="3 4">CBS 268.59</strain>
    </source>
</reference>
<dbReference type="OrthoDB" id="5336600at2759"/>
<evidence type="ECO:0000313" key="3">
    <source>
        <dbReference type="EMBL" id="TVY73124.1"/>
    </source>
</evidence>
<evidence type="ECO:0000256" key="1">
    <source>
        <dbReference type="ARBA" id="ARBA00006484"/>
    </source>
</evidence>
<dbReference type="AlphaFoldDB" id="A0A8T9BZB2"/>
<keyword evidence="2" id="KW-0560">Oxidoreductase</keyword>
<dbReference type="PANTHER" id="PTHR43669">
    <property type="entry name" value="5-KETO-D-GLUCONATE 5-REDUCTASE"/>
    <property type="match status" value="1"/>
</dbReference>